<evidence type="ECO:0000256" key="1">
    <source>
        <dbReference type="ARBA" id="ARBA00044755"/>
    </source>
</evidence>
<feature type="compositionally biased region" description="Polar residues" evidence="2">
    <location>
        <begin position="115"/>
        <end position="125"/>
    </location>
</feature>
<organism evidence="3">
    <name type="scientific">Edaphobacter paludis</name>
    <dbReference type="NCBI Taxonomy" id="3035702"/>
    <lineage>
        <taxon>Bacteria</taxon>
        <taxon>Pseudomonadati</taxon>
        <taxon>Acidobacteriota</taxon>
        <taxon>Terriglobia</taxon>
        <taxon>Terriglobales</taxon>
        <taxon>Acidobacteriaceae</taxon>
        <taxon>Edaphobacter</taxon>
    </lineage>
</organism>
<sequence length="136" mass="14335">MNPPENSTVIGKSVVVRGDISGKEDLFLDGDIQGNINLSENRLTLGPDALIVADVTVRDLVVFGKLTGNIYATGRVDLRQSASVIGDITAGRLSIEESAMLKGHVELKAVEAQPTAVSQRTSPVASSKPLVLQPKS</sequence>
<reference evidence="3" key="1">
    <citation type="submission" date="2023-03" db="EMBL/GenBank/DDBJ databases">
        <title>Edaphobacter sp.</title>
        <authorList>
            <person name="Huber K.J."/>
            <person name="Papendorf J."/>
            <person name="Pilke C."/>
            <person name="Bunk B."/>
            <person name="Sproeer C."/>
            <person name="Pester M."/>
        </authorList>
    </citation>
    <scope>NUCLEOTIDE SEQUENCE</scope>
    <source>
        <strain evidence="3">DSM 109919</strain>
        <strain evidence="4">DSM 109920</strain>
    </source>
</reference>
<dbReference type="PANTHER" id="PTHR35024">
    <property type="entry name" value="HYPOTHETICAL CYTOSOLIC PROTEIN"/>
    <property type="match status" value="1"/>
</dbReference>
<protein>
    <submittedName>
        <fullName evidence="3">Polymer-forming cytoskeletal protein</fullName>
    </submittedName>
</protein>
<dbReference type="EMBL" id="CP121195">
    <property type="protein sequence ID" value="XBH14544.1"/>
    <property type="molecule type" value="Genomic_DNA"/>
</dbReference>
<proteinExistence type="inferred from homology"/>
<accession>A0AAU7D0C3</accession>
<dbReference type="RefSeq" id="WP_348268602.1">
    <property type="nucleotide sequence ID" value="NZ_CP121194.1"/>
</dbReference>
<evidence type="ECO:0000313" key="3">
    <source>
        <dbReference type="EMBL" id="XBH11114.1"/>
    </source>
</evidence>
<accession>A0AAU7DB65</accession>
<name>A0AAU7D0C3_9BACT</name>
<feature type="region of interest" description="Disordered" evidence="2">
    <location>
        <begin position="115"/>
        <end position="136"/>
    </location>
</feature>
<dbReference type="AlphaFoldDB" id="A0AAU7D0C3"/>
<dbReference type="Pfam" id="PF04519">
    <property type="entry name" value="Bactofilin"/>
    <property type="match status" value="1"/>
</dbReference>
<gene>
    <name evidence="3" type="ORF">P4G45_05140</name>
    <name evidence="4" type="ORF">P8936_05110</name>
</gene>
<comment type="similarity">
    <text evidence="1">Belongs to the bactofilin family.</text>
</comment>
<evidence type="ECO:0000313" key="4">
    <source>
        <dbReference type="EMBL" id="XBH14544.1"/>
    </source>
</evidence>
<dbReference type="InterPro" id="IPR007607">
    <property type="entry name" value="BacA/B"/>
</dbReference>
<evidence type="ECO:0000256" key="2">
    <source>
        <dbReference type="SAM" id="MobiDB-lite"/>
    </source>
</evidence>
<dbReference type="KEGG" id="epl:P4G45_05140"/>
<dbReference type="PANTHER" id="PTHR35024:SF4">
    <property type="entry name" value="POLYMER-FORMING CYTOSKELETAL PROTEIN"/>
    <property type="match status" value="1"/>
</dbReference>
<dbReference type="EMBL" id="CP121194">
    <property type="protein sequence ID" value="XBH11114.1"/>
    <property type="molecule type" value="Genomic_DNA"/>
</dbReference>